<dbReference type="AlphaFoldDB" id="A0A6N2AWN3"/>
<dbReference type="EMBL" id="RXGB01009928">
    <property type="protein sequence ID" value="TMW84093.1"/>
    <property type="molecule type" value="Genomic_DNA"/>
</dbReference>
<organism evidence="1">
    <name type="scientific">Solanum chilense</name>
    <name type="common">Tomato</name>
    <name type="synonym">Lycopersicon chilense</name>
    <dbReference type="NCBI Taxonomy" id="4083"/>
    <lineage>
        <taxon>Eukaryota</taxon>
        <taxon>Viridiplantae</taxon>
        <taxon>Streptophyta</taxon>
        <taxon>Embryophyta</taxon>
        <taxon>Tracheophyta</taxon>
        <taxon>Spermatophyta</taxon>
        <taxon>Magnoliopsida</taxon>
        <taxon>eudicotyledons</taxon>
        <taxon>Gunneridae</taxon>
        <taxon>Pentapetalae</taxon>
        <taxon>asterids</taxon>
        <taxon>lamiids</taxon>
        <taxon>Solanales</taxon>
        <taxon>Solanaceae</taxon>
        <taxon>Solanoideae</taxon>
        <taxon>Solaneae</taxon>
        <taxon>Solanum</taxon>
        <taxon>Solanum subgen. Lycopersicon</taxon>
    </lineage>
</organism>
<name>A0A6N2AWN3_SOLCI</name>
<dbReference type="PANTHER" id="PTHR33265:SF36">
    <property type="entry name" value="AVR9_CF-9 RAPIDLY ELICITED PROTEIN 146"/>
    <property type="match status" value="1"/>
</dbReference>
<gene>
    <name evidence="1" type="ORF">EJD97_025812</name>
</gene>
<proteinExistence type="predicted"/>
<accession>A0A6N2AWN3</accession>
<evidence type="ECO:0000313" key="1">
    <source>
        <dbReference type="EMBL" id="TMW84093.1"/>
    </source>
</evidence>
<dbReference type="Pfam" id="PF05553">
    <property type="entry name" value="DUF761"/>
    <property type="match status" value="1"/>
</dbReference>
<evidence type="ECO:0008006" key="2">
    <source>
        <dbReference type="Google" id="ProtNLM"/>
    </source>
</evidence>
<sequence>MDQNLVVVGKKFWKIVRVTLCMLRKSISKQKIMLDIKLMMKRTKISSYKVMVQNIMFHLHHHNQNRRTDHVKSGNLPFCPPHEDEYYEFSCTSSPKLDMKKHTTIHEEDVVMMNAEVMKAALEMIKGETTSDNYFRGSGRQLRVTDSPFSVEEMDNHVDEKADEFISKFYRNLRRQSSFSSTL</sequence>
<dbReference type="InterPro" id="IPR008480">
    <property type="entry name" value="DUF761_pln"/>
</dbReference>
<comment type="caution">
    <text evidence="1">The sequence shown here is derived from an EMBL/GenBank/DDBJ whole genome shotgun (WGS) entry which is preliminary data.</text>
</comment>
<reference evidence="1" key="1">
    <citation type="submission" date="2019-05" db="EMBL/GenBank/DDBJ databases">
        <title>The de novo reference genome and transcriptome assemblies of the wild tomato species Solanum chilense.</title>
        <authorList>
            <person name="Stam R."/>
            <person name="Nosenko T."/>
            <person name="Hoerger A.C."/>
            <person name="Stephan W."/>
            <person name="Seidel M.A."/>
            <person name="Kuhn J.M.M."/>
            <person name="Haberer G."/>
            <person name="Tellier A."/>
        </authorList>
    </citation>
    <scope>NUCLEOTIDE SEQUENCE</scope>
    <source>
        <tissue evidence="1">Mature leaves</tissue>
    </source>
</reference>
<dbReference type="PANTHER" id="PTHR33265">
    <property type="entry name" value="AVR9/CF-9 RAPIDLY ELICITED PROTEIN-RELATED"/>
    <property type="match status" value="1"/>
</dbReference>
<protein>
    <recommendedName>
        <fullName evidence="2">Avr9/Cf-9 rapidly elicited protein 146</fullName>
    </recommendedName>
</protein>